<comment type="caution">
    <text evidence="1">The sequence shown here is derived from an EMBL/GenBank/DDBJ whole genome shotgun (WGS) entry which is preliminary data.</text>
</comment>
<evidence type="ECO:0000313" key="2">
    <source>
        <dbReference type="Proteomes" id="UP001055811"/>
    </source>
</evidence>
<reference evidence="2" key="1">
    <citation type="journal article" date="2022" name="Mol. Ecol. Resour.">
        <title>The genomes of chicory, endive, great burdock and yacon provide insights into Asteraceae palaeo-polyploidization history and plant inulin production.</title>
        <authorList>
            <person name="Fan W."/>
            <person name="Wang S."/>
            <person name="Wang H."/>
            <person name="Wang A."/>
            <person name="Jiang F."/>
            <person name="Liu H."/>
            <person name="Zhao H."/>
            <person name="Xu D."/>
            <person name="Zhang Y."/>
        </authorList>
    </citation>
    <scope>NUCLEOTIDE SEQUENCE [LARGE SCALE GENOMIC DNA]</scope>
    <source>
        <strain evidence="2">cv. Punajuju</strain>
    </source>
</reference>
<name>A0ACB9D171_CICIN</name>
<dbReference type="Proteomes" id="UP001055811">
    <property type="component" value="Linkage Group LG05"/>
</dbReference>
<evidence type="ECO:0000313" key="1">
    <source>
        <dbReference type="EMBL" id="KAI3740141.1"/>
    </source>
</evidence>
<keyword evidence="2" id="KW-1185">Reference proteome</keyword>
<dbReference type="EMBL" id="CM042013">
    <property type="protein sequence ID" value="KAI3740141.1"/>
    <property type="molecule type" value="Genomic_DNA"/>
</dbReference>
<reference evidence="1 2" key="2">
    <citation type="journal article" date="2022" name="Mol. Ecol. Resour.">
        <title>The genomes of chicory, endive, great burdock and yacon provide insights into Asteraceae paleo-polyploidization history and plant inulin production.</title>
        <authorList>
            <person name="Fan W."/>
            <person name="Wang S."/>
            <person name="Wang H."/>
            <person name="Wang A."/>
            <person name="Jiang F."/>
            <person name="Liu H."/>
            <person name="Zhao H."/>
            <person name="Xu D."/>
            <person name="Zhang Y."/>
        </authorList>
    </citation>
    <scope>NUCLEOTIDE SEQUENCE [LARGE SCALE GENOMIC DNA]</scope>
    <source>
        <strain evidence="2">cv. Punajuju</strain>
        <tissue evidence="1">Leaves</tissue>
    </source>
</reference>
<sequence length="140" mass="15304">MLKAVDDPLNPGIWSESISYNHAGMQEVPLLFKMFGMLVSFLMGLNMSSAAITAALALVVLDFNDTTPCLEKVSYSLLVFFCGMFMTVDGFNRTGIPRAVWDFMEQPAQIDHISGVAILTVVIVVLSNLASNVPIDLQED</sequence>
<organism evidence="1 2">
    <name type="scientific">Cichorium intybus</name>
    <name type="common">Chicory</name>
    <dbReference type="NCBI Taxonomy" id="13427"/>
    <lineage>
        <taxon>Eukaryota</taxon>
        <taxon>Viridiplantae</taxon>
        <taxon>Streptophyta</taxon>
        <taxon>Embryophyta</taxon>
        <taxon>Tracheophyta</taxon>
        <taxon>Spermatophyta</taxon>
        <taxon>Magnoliopsida</taxon>
        <taxon>eudicotyledons</taxon>
        <taxon>Gunneridae</taxon>
        <taxon>Pentapetalae</taxon>
        <taxon>asterids</taxon>
        <taxon>campanulids</taxon>
        <taxon>Asterales</taxon>
        <taxon>Asteraceae</taxon>
        <taxon>Cichorioideae</taxon>
        <taxon>Cichorieae</taxon>
        <taxon>Cichoriinae</taxon>
        <taxon>Cichorium</taxon>
    </lineage>
</organism>
<protein>
    <submittedName>
        <fullName evidence="1">Uncharacterized protein</fullName>
    </submittedName>
</protein>
<gene>
    <name evidence="1" type="ORF">L2E82_30562</name>
</gene>
<proteinExistence type="predicted"/>
<accession>A0ACB9D171</accession>